<organism evidence="2 3">
    <name type="scientific">Vulgatibacter incomptus</name>
    <dbReference type="NCBI Taxonomy" id="1391653"/>
    <lineage>
        <taxon>Bacteria</taxon>
        <taxon>Pseudomonadati</taxon>
        <taxon>Myxococcota</taxon>
        <taxon>Myxococcia</taxon>
        <taxon>Myxococcales</taxon>
        <taxon>Cystobacterineae</taxon>
        <taxon>Vulgatibacteraceae</taxon>
        <taxon>Vulgatibacter</taxon>
    </lineage>
</organism>
<dbReference type="KEGG" id="vin:AKJ08_3291"/>
<evidence type="ECO:0008006" key="4">
    <source>
        <dbReference type="Google" id="ProtNLM"/>
    </source>
</evidence>
<accession>A0A0K1PIG5</accession>
<evidence type="ECO:0000313" key="3">
    <source>
        <dbReference type="Proteomes" id="UP000055590"/>
    </source>
</evidence>
<keyword evidence="3" id="KW-1185">Reference proteome</keyword>
<dbReference type="GO" id="GO:0020037">
    <property type="term" value="F:heme binding"/>
    <property type="evidence" value="ECO:0007669"/>
    <property type="project" value="InterPro"/>
</dbReference>
<protein>
    <recommendedName>
        <fullName evidence="4">Cytochrome c domain-containing protein</fullName>
    </recommendedName>
</protein>
<dbReference type="SUPFAM" id="SSF46626">
    <property type="entry name" value="Cytochrome c"/>
    <property type="match status" value="1"/>
</dbReference>
<dbReference type="EMBL" id="CP012332">
    <property type="protein sequence ID" value="AKU92904.1"/>
    <property type="molecule type" value="Genomic_DNA"/>
</dbReference>
<evidence type="ECO:0000256" key="1">
    <source>
        <dbReference type="SAM" id="MobiDB-lite"/>
    </source>
</evidence>
<gene>
    <name evidence="2" type="ORF">AKJ08_3291</name>
</gene>
<dbReference type="InterPro" id="IPR036909">
    <property type="entry name" value="Cyt_c-like_dom_sf"/>
</dbReference>
<dbReference type="Proteomes" id="UP000055590">
    <property type="component" value="Chromosome"/>
</dbReference>
<feature type="compositionally biased region" description="Low complexity" evidence="1">
    <location>
        <begin position="127"/>
        <end position="136"/>
    </location>
</feature>
<dbReference type="STRING" id="1391653.AKJ08_3291"/>
<dbReference type="AlphaFoldDB" id="A0A0K1PIG5"/>
<dbReference type="OrthoDB" id="258660at2"/>
<dbReference type="RefSeq" id="WP_050726998.1">
    <property type="nucleotide sequence ID" value="NZ_CP012332.1"/>
</dbReference>
<dbReference type="GO" id="GO:0009055">
    <property type="term" value="F:electron transfer activity"/>
    <property type="evidence" value="ECO:0007669"/>
    <property type="project" value="InterPro"/>
</dbReference>
<feature type="region of interest" description="Disordered" evidence="1">
    <location>
        <begin position="119"/>
        <end position="157"/>
    </location>
</feature>
<sequence>MRGKLLLIGLGAMLLLGLSALIALMGLQPGPEAGRAMPQGTTRADLPDPDGRGAELAARYCRSCHAVPLPSLHTPEEWPAVVEEMRGRMISRVMAPLPTPSIAEHHELVAYFQRYGRAPADRDAEPTETAVAPEADAPAKDDGAPAPRPGEGDVAGN</sequence>
<proteinExistence type="predicted"/>
<evidence type="ECO:0000313" key="2">
    <source>
        <dbReference type="EMBL" id="AKU92904.1"/>
    </source>
</evidence>
<name>A0A0K1PIG5_9BACT</name>
<reference evidence="2 3" key="1">
    <citation type="submission" date="2015-08" db="EMBL/GenBank/DDBJ databases">
        <authorList>
            <person name="Babu N.S."/>
            <person name="Beckwith C.J."/>
            <person name="Beseler K.G."/>
            <person name="Brison A."/>
            <person name="Carone J.V."/>
            <person name="Caskin T.P."/>
            <person name="Diamond M."/>
            <person name="Durham M.E."/>
            <person name="Foxe J.M."/>
            <person name="Go M."/>
            <person name="Henderson B.A."/>
            <person name="Jones I.B."/>
            <person name="McGettigan J.A."/>
            <person name="Micheletti S.J."/>
            <person name="Nasrallah M.E."/>
            <person name="Ortiz D."/>
            <person name="Piller C.R."/>
            <person name="Privatt S.R."/>
            <person name="Schneider S.L."/>
            <person name="Sharp S."/>
            <person name="Smith T.C."/>
            <person name="Stanton J.D."/>
            <person name="Ullery H.E."/>
            <person name="Wilson R.J."/>
            <person name="Serrano M.G."/>
            <person name="Buck G."/>
            <person name="Lee V."/>
            <person name="Wang Y."/>
            <person name="Carvalho R."/>
            <person name="Voegtly L."/>
            <person name="Shi R."/>
            <person name="Duckworth R."/>
            <person name="Johnson A."/>
            <person name="Loviza R."/>
            <person name="Walstead R."/>
            <person name="Shah Z."/>
            <person name="Kiflezghi M."/>
            <person name="Wade K."/>
            <person name="Ball S.L."/>
            <person name="Bradley K.W."/>
            <person name="Asai D.J."/>
            <person name="Bowman C.A."/>
            <person name="Russell D.A."/>
            <person name="Pope W.H."/>
            <person name="Jacobs-Sera D."/>
            <person name="Hendrix R.W."/>
            <person name="Hatfull G.F."/>
        </authorList>
    </citation>
    <scope>NUCLEOTIDE SEQUENCE [LARGE SCALE GENOMIC DNA]</scope>
    <source>
        <strain evidence="2 3">DSM 27710</strain>
    </source>
</reference>